<dbReference type="AlphaFoldDB" id="A0A0G4GUB8"/>
<reference evidence="2" key="1">
    <citation type="submission" date="2014-11" db="EMBL/GenBank/DDBJ databases">
        <authorList>
            <person name="Otto D Thomas"/>
            <person name="Naeem Raeece"/>
        </authorList>
    </citation>
    <scope>NUCLEOTIDE SEQUENCE</scope>
</reference>
<feature type="region of interest" description="Disordered" evidence="1">
    <location>
        <begin position="345"/>
        <end position="382"/>
    </location>
</feature>
<feature type="region of interest" description="Disordered" evidence="1">
    <location>
        <begin position="1"/>
        <end position="103"/>
    </location>
</feature>
<evidence type="ECO:0000256" key="1">
    <source>
        <dbReference type="SAM" id="MobiDB-lite"/>
    </source>
</evidence>
<gene>
    <name evidence="2" type="ORF">Cvel_23392</name>
</gene>
<dbReference type="VEuPathDB" id="CryptoDB:Cvel_23392"/>
<feature type="compositionally biased region" description="Basic and acidic residues" evidence="1">
    <location>
        <begin position="51"/>
        <end position="69"/>
    </location>
</feature>
<feature type="compositionally biased region" description="Basic residues" evidence="1">
    <location>
        <begin position="253"/>
        <end position="265"/>
    </location>
</feature>
<feature type="compositionally biased region" description="Basic and acidic residues" evidence="1">
    <location>
        <begin position="240"/>
        <end position="252"/>
    </location>
</feature>
<feature type="compositionally biased region" description="Basic and acidic residues" evidence="1">
    <location>
        <begin position="349"/>
        <end position="371"/>
    </location>
</feature>
<accession>A0A0G4GUB8</accession>
<feature type="region of interest" description="Disordered" evidence="1">
    <location>
        <begin position="122"/>
        <end position="149"/>
    </location>
</feature>
<organism evidence="2">
    <name type="scientific">Chromera velia CCMP2878</name>
    <dbReference type="NCBI Taxonomy" id="1169474"/>
    <lineage>
        <taxon>Eukaryota</taxon>
        <taxon>Sar</taxon>
        <taxon>Alveolata</taxon>
        <taxon>Colpodellida</taxon>
        <taxon>Chromeraceae</taxon>
        <taxon>Chromera</taxon>
    </lineage>
</organism>
<name>A0A0G4GUB8_9ALVE</name>
<feature type="region of interest" description="Disordered" evidence="1">
    <location>
        <begin position="215"/>
        <end position="266"/>
    </location>
</feature>
<feature type="compositionally biased region" description="Low complexity" evidence="1">
    <location>
        <begin position="71"/>
        <end position="103"/>
    </location>
</feature>
<feature type="compositionally biased region" description="Basic residues" evidence="1">
    <location>
        <begin position="372"/>
        <end position="382"/>
    </location>
</feature>
<dbReference type="PhylomeDB" id="A0A0G4GUB8"/>
<protein>
    <submittedName>
        <fullName evidence="2">Uncharacterized protein</fullName>
    </submittedName>
</protein>
<dbReference type="EMBL" id="CDMZ01001553">
    <property type="protein sequence ID" value="CEM34306.1"/>
    <property type="molecule type" value="Genomic_DNA"/>
</dbReference>
<feature type="compositionally biased region" description="Low complexity" evidence="1">
    <location>
        <begin position="26"/>
        <end position="43"/>
    </location>
</feature>
<proteinExistence type="predicted"/>
<evidence type="ECO:0000313" key="2">
    <source>
        <dbReference type="EMBL" id="CEM34306.1"/>
    </source>
</evidence>
<sequence>MYDRTKGTNIESSDLQKRFFPPPPSFSSSSSSSFSALFFSSPSLCSGVSKNRGETEQGGEGGERPDHRGNPSSSSFSSSSPFPSSPSSSSFPSHSSFSTSSASPSSALFLSFPSSSTTVGVPAYDKAGGEGRATPVTQQPGPSPHPTRFDSFSSCRCCAGREGGLRVGPSPYPTQTRNNMHADREIHDAMYTSPPFLQPVIYPLCFCHSPSSPLPPSPPTPLTFPGDSEETAPRPSPLLCREEGDHLAPHPTERKKKKRGTRRQRRCSECGEVLGREGYEIFLCGVYGNRERERNGGIERVTAVRGRKGNRKYEIRRKGEEGTVWLPKASVPKDLVARFWAFRGQKSGKSAEEGEIKKIIDTRGSGKDRQYSMKRKGKGRPY</sequence>